<keyword evidence="1" id="KW-0560">Oxidoreductase</keyword>
<evidence type="ECO:0000313" key="4">
    <source>
        <dbReference type="Proteomes" id="UP000305067"/>
    </source>
</evidence>
<dbReference type="PANTHER" id="PTHR33099">
    <property type="entry name" value="FE2OG DIOXYGENASE DOMAIN-CONTAINING PROTEIN"/>
    <property type="match status" value="1"/>
</dbReference>
<dbReference type="Proteomes" id="UP000305067">
    <property type="component" value="Unassembled WGS sequence"/>
</dbReference>
<sequence length="362" mass="40357">MDAGLFAANLQPTTISLILWQVEETLAEAQNAAVDMELYKLNGYGVGGFFKAHKDTPRSEDFFGSLIIALPTAHEGGELVLRRKNESWKVDFGSLTADAAGNPRIGFVAFYSDVEHEVLPVTSGCRTTLTYNLKWVTSPGRLPSSIQTISDKRLQIVQSLATMLADSEYLPNGGVLGFHLHHQYPFSTSNALKGQIKDVIPWLKGSDRVFYDVCKELSLDIEAKFLFHADTYTLFLCDRVVNLQNLGQGVESSDQIIDILNDEGNGGTLILNEDRFRILGASVEYRAKGAGLGVMEPVDWINRHDAENLIKEQCVAYGNEVETAYAYYKACFILKLGRPGSREWYEAPPDETQEEIAARRYR</sequence>
<organism evidence="3 4">
    <name type="scientific">Pterulicium gracile</name>
    <dbReference type="NCBI Taxonomy" id="1884261"/>
    <lineage>
        <taxon>Eukaryota</taxon>
        <taxon>Fungi</taxon>
        <taxon>Dikarya</taxon>
        <taxon>Basidiomycota</taxon>
        <taxon>Agaricomycotina</taxon>
        <taxon>Agaricomycetes</taxon>
        <taxon>Agaricomycetidae</taxon>
        <taxon>Agaricales</taxon>
        <taxon>Pleurotineae</taxon>
        <taxon>Pterulaceae</taxon>
        <taxon>Pterulicium</taxon>
    </lineage>
</organism>
<dbReference type="AlphaFoldDB" id="A0A5C3Q3I5"/>
<accession>A0A5C3Q3I5</accession>
<feature type="domain" description="Fe2OG dioxygenase" evidence="2">
    <location>
        <begin position="35"/>
        <end position="138"/>
    </location>
</feature>
<proteinExistence type="inferred from homology"/>
<reference evidence="3 4" key="1">
    <citation type="journal article" date="2019" name="Nat. Ecol. Evol.">
        <title>Megaphylogeny resolves global patterns of mushroom evolution.</title>
        <authorList>
            <person name="Varga T."/>
            <person name="Krizsan K."/>
            <person name="Foldi C."/>
            <person name="Dima B."/>
            <person name="Sanchez-Garcia M."/>
            <person name="Sanchez-Ramirez S."/>
            <person name="Szollosi G.J."/>
            <person name="Szarkandi J.G."/>
            <person name="Papp V."/>
            <person name="Albert L."/>
            <person name="Andreopoulos W."/>
            <person name="Angelini C."/>
            <person name="Antonin V."/>
            <person name="Barry K.W."/>
            <person name="Bougher N.L."/>
            <person name="Buchanan P."/>
            <person name="Buyck B."/>
            <person name="Bense V."/>
            <person name="Catcheside P."/>
            <person name="Chovatia M."/>
            <person name="Cooper J."/>
            <person name="Damon W."/>
            <person name="Desjardin D."/>
            <person name="Finy P."/>
            <person name="Geml J."/>
            <person name="Haridas S."/>
            <person name="Hughes K."/>
            <person name="Justo A."/>
            <person name="Karasinski D."/>
            <person name="Kautmanova I."/>
            <person name="Kiss B."/>
            <person name="Kocsube S."/>
            <person name="Kotiranta H."/>
            <person name="LaButti K.M."/>
            <person name="Lechner B.E."/>
            <person name="Liimatainen K."/>
            <person name="Lipzen A."/>
            <person name="Lukacs Z."/>
            <person name="Mihaltcheva S."/>
            <person name="Morgado L.N."/>
            <person name="Niskanen T."/>
            <person name="Noordeloos M.E."/>
            <person name="Ohm R.A."/>
            <person name="Ortiz-Santana B."/>
            <person name="Ovrebo C."/>
            <person name="Racz N."/>
            <person name="Riley R."/>
            <person name="Savchenko A."/>
            <person name="Shiryaev A."/>
            <person name="Soop K."/>
            <person name="Spirin V."/>
            <person name="Szebenyi C."/>
            <person name="Tomsovsky M."/>
            <person name="Tulloss R.E."/>
            <person name="Uehling J."/>
            <person name="Grigoriev I.V."/>
            <person name="Vagvolgyi C."/>
            <person name="Papp T."/>
            <person name="Martin F.M."/>
            <person name="Miettinen O."/>
            <person name="Hibbett D.S."/>
            <person name="Nagy L.G."/>
        </authorList>
    </citation>
    <scope>NUCLEOTIDE SEQUENCE [LARGE SCALE GENOMIC DNA]</scope>
    <source>
        <strain evidence="3 4">CBS 309.79</strain>
    </source>
</reference>
<comment type="similarity">
    <text evidence="1">Belongs to the iron/ascorbate-dependent oxidoreductase family.</text>
</comment>
<dbReference type="GO" id="GO:0016491">
    <property type="term" value="F:oxidoreductase activity"/>
    <property type="evidence" value="ECO:0007669"/>
    <property type="project" value="UniProtKB-KW"/>
</dbReference>
<dbReference type="Pfam" id="PF13640">
    <property type="entry name" value="2OG-FeII_Oxy_3"/>
    <property type="match status" value="1"/>
</dbReference>
<evidence type="ECO:0000259" key="2">
    <source>
        <dbReference type="PROSITE" id="PS51471"/>
    </source>
</evidence>
<dbReference type="PANTHER" id="PTHR33099:SF7">
    <property type="entry name" value="MYND-TYPE DOMAIN-CONTAINING PROTEIN"/>
    <property type="match status" value="1"/>
</dbReference>
<keyword evidence="1" id="KW-0408">Iron</keyword>
<dbReference type="OrthoDB" id="27483at2759"/>
<evidence type="ECO:0000313" key="3">
    <source>
        <dbReference type="EMBL" id="TFK96076.1"/>
    </source>
</evidence>
<protein>
    <recommendedName>
        <fullName evidence="2">Fe2OG dioxygenase domain-containing protein</fullName>
    </recommendedName>
</protein>
<dbReference type="EMBL" id="ML178867">
    <property type="protein sequence ID" value="TFK96076.1"/>
    <property type="molecule type" value="Genomic_DNA"/>
</dbReference>
<gene>
    <name evidence="3" type="ORF">BDV98DRAFT_638469</name>
</gene>
<dbReference type="GO" id="GO:0046872">
    <property type="term" value="F:metal ion binding"/>
    <property type="evidence" value="ECO:0007669"/>
    <property type="project" value="UniProtKB-KW"/>
</dbReference>
<dbReference type="InterPro" id="IPR005123">
    <property type="entry name" value="Oxoglu/Fe-dep_dioxygenase_dom"/>
</dbReference>
<dbReference type="Gene3D" id="2.60.120.620">
    <property type="entry name" value="q2cbj1_9rhob like domain"/>
    <property type="match status" value="1"/>
</dbReference>
<dbReference type="InterPro" id="IPR044862">
    <property type="entry name" value="Pro_4_hyd_alph_FE2OG_OXY"/>
</dbReference>
<keyword evidence="4" id="KW-1185">Reference proteome</keyword>
<name>A0A5C3Q3I5_9AGAR</name>
<keyword evidence="1" id="KW-0479">Metal-binding</keyword>
<evidence type="ECO:0000256" key="1">
    <source>
        <dbReference type="RuleBase" id="RU003682"/>
    </source>
</evidence>
<dbReference type="PROSITE" id="PS51471">
    <property type="entry name" value="FE2OG_OXY"/>
    <property type="match status" value="1"/>
</dbReference>